<keyword evidence="3" id="KW-1185">Reference proteome</keyword>
<name>A0A8E2AT18_9APHY</name>
<evidence type="ECO:0000256" key="1">
    <source>
        <dbReference type="SAM" id="MobiDB-lite"/>
    </source>
</evidence>
<dbReference type="EMBL" id="KV722540">
    <property type="protein sequence ID" value="OCH86182.1"/>
    <property type="molecule type" value="Genomic_DNA"/>
</dbReference>
<dbReference type="AlphaFoldDB" id="A0A8E2AT18"/>
<feature type="region of interest" description="Disordered" evidence="1">
    <location>
        <begin position="347"/>
        <end position="384"/>
    </location>
</feature>
<dbReference type="Proteomes" id="UP000250043">
    <property type="component" value="Unassembled WGS sequence"/>
</dbReference>
<reference evidence="2 3" key="1">
    <citation type="submission" date="2016-07" db="EMBL/GenBank/DDBJ databases">
        <title>Draft genome of the white-rot fungus Obba rivulosa 3A-2.</title>
        <authorList>
            <consortium name="DOE Joint Genome Institute"/>
            <person name="Miettinen O."/>
            <person name="Riley R."/>
            <person name="Acob R."/>
            <person name="Barry K."/>
            <person name="Cullen D."/>
            <person name="De Vries R."/>
            <person name="Hainaut M."/>
            <person name="Hatakka A."/>
            <person name="Henrissat B."/>
            <person name="Hilden K."/>
            <person name="Kuo R."/>
            <person name="Labutti K."/>
            <person name="Lipzen A."/>
            <person name="Makela M.R."/>
            <person name="Sandor L."/>
            <person name="Spatafora J.W."/>
            <person name="Grigoriev I.V."/>
            <person name="Hibbett D.S."/>
        </authorList>
    </citation>
    <scope>NUCLEOTIDE SEQUENCE [LARGE SCALE GENOMIC DNA]</scope>
    <source>
        <strain evidence="2 3">3A-2</strain>
    </source>
</reference>
<gene>
    <name evidence="2" type="ORF">OBBRIDRAFT_856026</name>
</gene>
<protein>
    <submittedName>
        <fullName evidence="2">Uncharacterized protein</fullName>
    </submittedName>
</protein>
<accession>A0A8E2AT18</accession>
<feature type="compositionally biased region" description="Polar residues" evidence="1">
    <location>
        <begin position="371"/>
        <end position="384"/>
    </location>
</feature>
<sequence>MLNGLCGRRRAGVQQGVFSGAAAWRSSINPRQGGGRLVSCHVPSKRAGSRRTAMESQSTLVDSRYIPDKDADLIYTFDRESMMSILSYATTAHYPLYAWKYIGMVDLGVSISQSSFEVPRSRHSPQLFSKNNPDTPIAVFSARKPPNLARPTLIIKPSARHMEVAVIFSLMDLGKGFRGSRVATFGGRVGGRSNFKEWHNADTCEGGVAELPAAPMLYDYDGTTPITCEQPTDPGYIRYSHPCLHVKSYRGQCSLDIDGCVIAQTDEIGCERRTKLRTMRLVIKCRHPSPSEHLAAPAPLPSLKTSHVHTTLPSFILASHSFSLHLNPLAWESCFLGAARRHFSSQTSRHYAQGRHDVDSPSGMVGPPDASVNSESGLSTMYRL</sequence>
<proteinExistence type="predicted"/>
<organism evidence="2 3">
    <name type="scientific">Obba rivulosa</name>
    <dbReference type="NCBI Taxonomy" id="1052685"/>
    <lineage>
        <taxon>Eukaryota</taxon>
        <taxon>Fungi</taxon>
        <taxon>Dikarya</taxon>
        <taxon>Basidiomycota</taxon>
        <taxon>Agaricomycotina</taxon>
        <taxon>Agaricomycetes</taxon>
        <taxon>Polyporales</taxon>
        <taxon>Gelatoporiaceae</taxon>
        <taxon>Obba</taxon>
    </lineage>
</organism>
<evidence type="ECO:0000313" key="2">
    <source>
        <dbReference type="EMBL" id="OCH86182.1"/>
    </source>
</evidence>
<evidence type="ECO:0000313" key="3">
    <source>
        <dbReference type="Proteomes" id="UP000250043"/>
    </source>
</evidence>